<dbReference type="Proteomes" id="UP000314294">
    <property type="component" value="Unassembled WGS sequence"/>
</dbReference>
<protein>
    <submittedName>
        <fullName evidence="2">Uncharacterized protein</fullName>
    </submittedName>
</protein>
<accession>A0A4Z2FKF4</accession>
<organism evidence="2 3">
    <name type="scientific">Liparis tanakae</name>
    <name type="common">Tanaka's snailfish</name>
    <dbReference type="NCBI Taxonomy" id="230148"/>
    <lineage>
        <taxon>Eukaryota</taxon>
        <taxon>Metazoa</taxon>
        <taxon>Chordata</taxon>
        <taxon>Craniata</taxon>
        <taxon>Vertebrata</taxon>
        <taxon>Euteleostomi</taxon>
        <taxon>Actinopterygii</taxon>
        <taxon>Neopterygii</taxon>
        <taxon>Teleostei</taxon>
        <taxon>Neoteleostei</taxon>
        <taxon>Acanthomorphata</taxon>
        <taxon>Eupercaria</taxon>
        <taxon>Perciformes</taxon>
        <taxon>Cottioidei</taxon>
        <taxon>Cottales</taxon>
        <taxon>Liparidae</taxon>
        <taxon>Liparis</taxon>
    </lineage>
</organism>
<dbReference type="AlphaFoldDB" id="A0A4Z2FKF4"/>
<dbReference type="EMBL" id="SRLO01001162">
    <property type="protein sequence ID" value="TNN40762.1"/>
    <property type="molecule type" value="Genomic_DNA"/>
</dbReference>
<gene>
    <name evidence="2" type="ORF">EYF80_049077</name>
</gene>
<sequence length="64" mass="6736">MGETNASPFSIGKSPVHKVKPTFPRPRMSDPGGVSKPRLVGLKAAALFPSLPPRRVAVLSPSQS</sequence>
<name>A0A4Z2FKF4_9TELE</name>
<evidence type="ECO:0000256" key="1">
    <source>
        <dbReference type="SAM" id="MobiDB-lite"/>
    </source>
</evidence>
<keyword evidence="3" id="KW-1185">Reference proteome</keyword>
<comment type="caution">
    <text evidence="2">The sequence shown here is derived from an EMBL/GenBank/DDBJ whole genome shotgun (WGS) entry which is preliminary data.</text>
</comment>
<proteinExistence type="predicted"/>
<reference evidence="2 3" key="1">
    <citation type="submission" date="2019-03" db="EMBL/GenBank/DDBJ databases">
        <title>First draft genome of Liparis tanakae, snailfish: a comprehensive survey of snailfish specific genes.</title>
        <authorList>
            <person name="Kim W."/>
            <person name="Song I."/>
            <person name="Jeong J.-H."/>
            <person name="Kim D."/>
            <person name="Kim S."/>
            <person name="Ryu S."/>
            <person name="Song J.Y."/>
            <person name="Lee S.K."/>
        </authorList>
    </citation>
    <scope>NUCLEOTIDE SEQUENCE [LARGE SCALE GENOMIC DNA]</scope>
    <source>
        <tissue evidence="2">Muscle</tissue>
    </source>
</reference>
<evidence type="ECO:0000313" key="3">
    <source>
        <dbReference type="Proteomes" id="UP000314294"/>
    </source>
</evidence>
<feature type="region of interest" description="Disordered" evidence="1">
    <location>
        <begin position="1"/>
        <end position="36"/>
    </location>
</feature>
<evidence type="ECO:0000313" key="2">
    <source>
        <dbReference type="EMBL" id="TNN40762.1"/>
    </source>
</evidence>